<dbReference type="SUPFAM" id="SSF89372">
    <property type="entry name" value="Fucose-specific lectin"/>
    <property type="match status" value="1"/>
</dbReference>
<dbReference type="AlphaFoldDB" id="J4ICN0"/>
<dbReference type="RefSeq" id="XP_012185979.1">
    <property type="nucleotide sequence ID" value="XM_012330589.1"/>
</dbReference>
<sequence length="89" mass="9823">MLRIRVYYVATNNVLVELAWNGTKWVNGYPFPASDYTVADGSNLLYARVNSNTGSTTDIHVGFQQQGSAAIVEAHHVGPAKEWVLETLQ</sequence>
<dbReference type="HOGENOM" id="CLU_2454762_0_0_1"/>
<dbReference type="InParanoid" id="J4ICN0"/>
<evidence type="ECO:0008006" key="3">
    <source>
        <dbReference type="Google" id="ProtNLM"/>
    </source>
</evidence>
<dbReference type="Proteomes" id="UP000006352">
    <property type="component" value="Unassembled WGS sequence"/>
</dbReference>
<name>J4ICN0_9APHY</name>
<proteinExistence type="predicted"/>
<evidence type="ECO:0000313" key="2">
    <source>
        <dbReference type="Proteomes" id="UP000006352"/>
    </source>
</evidence>
<reference evidence="1 2" key="1">
    <citation type="journal article" date="2012" name="Appl. Environ. Microbiol.">
        <title>Short-read sequencing for genomic analysis of the brown rot fungus Fibroporia radiculosa.</title>
        <authorList>
            <person name="Tang J.D."/>
            <person name="Perkins A.D."/>
            <person name="Sonstegard T.S."/>
            <person name="Schroeder S.G."/>
            <person name="Burgess S.C."/>
            <person name="Diehl S.V."/>
        </authorList>
    </citation>
    <scope>NUCLEOTIDE SEQUENCE [LARGE SCALE GENOMIC DNA]</scope>
    <source>
        <strain evidence="1 2">TFFH 294</strain>
    </source>
</reference>
<dbReference type="Gene3D" id="2.120.10.70">
    <property type="entry name" value="Fucose-specific lectin"/>
    <property type="match status" value="1"/>
</dbReference>
<organism evidence="1 2">
    <name type="scientific">Fibroporia radiculosa</name>
    <dbReference type="NCBI Taxonomy" id="599839"/>
    <lineage>
        <taxon>Eukaryota</taxon>
        <taxon>Fungi</taxon>
        <taxon>Dikarya</taxon>
        <taxon>Basidiomycota</taxon>
        <taxon>Agaricomycotina</taxon>
        <taxon>Agaricomycetes</taxon>
        <taxon>Polyporales</taxon>
        <taxon>Fibroporiaceae</taxon>
        <taxon>Fibroporia</taxon>
    </lineage>
</organism>
<keyword evidence="2" id="KW-1185">Reference proteome</keyword>
<protein>
    <recommendedName>
        <fullName evidence="3">Fucose-specific lectin</fullName>
    </recommendedName>
</protein>
<accession>J4ICN0</accession>
<gene>
    <name evidence="1" type="ORF">FIBRA_08983</name>
</gene>
<evidence type="ECO:0000313" key="1">
    <source>
        <dbReference type="EMBL" id="CCM06696.1"/>
    </source>
</evidence>
<dbReference type="EMBL" id="HE797453">
    <property type="protein sequence ID" value="CCM06696.1"/>
    <property type="molecule type" value="Genomic_DNA"/>
</dbReference>
<dbReference type="GeneID" id="24101596"/>